<dbReference type="GO" id="GO:0004165">
    <property type="term" value="F:delta(3)-delta(2)-enoyl-CoA isomerase activity"/>
    <property type="evidence" value="ECO:0007669"/>
    <property type="project" value="UniProtKB-ARBA"/>
</dbReference>
<dbReference type="Proteomes" id="UP000711488">
    <property type="component" value="Unassembled WGS sequence"/>
</dbReference>
<dbReference type="GeneID" id="108680924"/>
<dbReference type="InterPro" id="IPR029045">
    <property type="entry name" value="ClpP/crotonase-like_dom_sf"/>
</dbReference>
<reference evidence="5" key="1">
    <citation type="submission" date="2014-08" db="EMBL/GenBank/DDBJ databases">
        <authorList>
            <person name="Murali S."/>
            <person name="Richards S."/>
            <person name="Bandaranaike D."/>
            <person name="Bellair M."/>
            <person name="Blankenburg K."/>
            <person name="Chao H."/>
            <person name="Dinh H."/>
            <person name="Doddapaneni H."/>
            <person name="Dugan-Rocha S."/>
            <person name="Elkadiri S."/>
            <person name="Gnanaolivu R."/>
            <person name="Hughes D."/>
            <person name="Lee S."/>
            <person name="Li M."/>
            <person name="Ming W."/>
            <person name="Munidasa M."/>
            <person name="Muniz J."/>
            <person name="Nguyen L."/>
            <person name="Osuji N."/>
            <person name="Pu L.-L."/>
            <person name="Puazo M."/>
            <person name="Skinner E."/>
            <person name="Qu C."/>
            <person name="Quiroz J."/>
            <person name="Raj R."/>
            <person name="Weissenberger G."/>
            <person name="Xin Y."/>
            <person name="Zou X."/>
            <person name="Han Y."/>
            <person name="Worley K."/>
            <person name="Muzny D."/>
            <person name="Gibbs R."/>
        </authorList>
    </citation>
    <scope>NUCLEOTIDE SEQUENCE</scope>
    <source>
        <strain evidence="5">HAZT.00-mixed</strain>
        <tissue evidence="5">Whole organism</tissue>
    </source>
</reference>
<feature type="domain" description="ACB" evidence="4">
    <location>
        <begin position="50"/>
        <end position="135"/>
    </location>
</feature>
<keyword evidence="6" id="KW-1185">Reference proteome</keyword>
<keyword evidence="3 5" id="KW-0413">Isomerase</keyword>
<organism evidence="5">
    <name type="scientific">Hyalella azteca</name>
    <name type="common">Amphipod</name>
    <dbReference type="NCBI Taxonomy" id="294128"/>
    <lineage>
        <taxon>Eukaryota</taxon>
        <taxon>Metazoa</taxon>
        <taxon>Ecdysozoa</taxon>
        <taxon>Arthropoda</taxon>
        <taxon>Crustacea</taxon>
        <taxon>Multicrustacea</taxon>
        <taxon>Malacostraca</taxon>
        <taxon>Eumalacostraca</taxon>
        <taxon>Peracarida</taxon>
        <taxon>Amphipoda</taxon>
        <taxon>Senticaudata</taxon>
        <taxon>Talitrida</taxon>
        <taxon>Talitroidea</taxon>
        <taxon>Hyalellidae</taxon>
        <taxon>Hyalella</taxon>
    </lineage>
</organism>
<dbReference type="InterPro" id="IPR035984">
    <property type="entry name" value="Acyl-CoA-binding_sf"/>
</dbReference>
<keyword evidence="2" id="KW-0576">Peroxisome</keyword>
<dbReference type="InterPro" id="IPR014748">
    <property type="entry name" value="Enoyl-CoA_hydra_C"/>
</dbReference>
<dbReference type="Proteomes" id="UP000694843">
    <property type="component" value="Unplaced"/>
</dbReference>
<name>A0A6A0GX86_HYAAZ</name>
<dbReference type="Gene3D" id="1.20.80.10">
    <property type="match status" value="1"/>
</dbReference>
<dbReference type="PRINTS" id="PR00689">
    <property type="entry name" value="ACOABINDINGP"/>
</dbReference>
<dbReference type="FunFam" id="3.90.226.10:FF:000084">
    <property type="entry name" value="Enoyl-CoA delta isomerase 2, mitochondrial"/>
    <property type="match status" value="1"/>
</dbReference>
<dbReference type="Pfam" id="PF00378">
    <property type="entry name" value="ECH_1"/>
    <property type="match status" value="1"/>
</dbReference>
<accession>A0A6A0GX86</accession>
<proteinExistence type="predicted"/>
<dbReference type="Gene3D" id="1.10.12.10">
    <property type="entry name" value="Lyase 2-enoyl-coa Hydratase, Chain A, domain 2"/>
    <property type="match status" value="1"/>
</dbReference>
<reference evidence="5" key="2">
    <citation type="journal article" date="2018" name="Environ. Sci. Technol.">
        <title>The Toxicogenome of Hyalella azteca: A Model for Sediment Ecotoxicology and Evolutionary Toxicology.</title>
        <authorList>
            <person name="Poynton H.C."/>
            <person name="Hasenbein S."/>
            <person name="Benoit J.B."/>
            <person name="Sepulveda M.S."/>
            <person name="Poelchau M.F."/>
            <person name="Hughes D.S.T."/>
            <person name="Murali S.C."/>
            <person name="Chen S."/>
            <person name="Glastad K.M."/>
            <person name="Goodisman M.A.D."/>
            <person name="Werren J.H."/>
            <person name="Vineis J.H."/>
            <person name="Bowen J.L."/>
            <person name="Friedrich M."/>
            <person name="Jones J."/>
            <person name="Robertson H.M."/>
            <person name="Feyereisen R."/>
            <person name="Mechler-Hickson A."/>
            <person name="Mathers N."/>
            <person name="Lee C.E."/>
            <person name="Colbourne J.K."/>
            <person name="Biales A."/>
            <person name="Johnston J.S."/>
            <person name="Wellborn G.A."/>
            <person name="Rosendale A.J."/>
            <person name="Cridge A.G."/>
            <person name="Munoz-Torres M.C."/>
            <person name="Bain P.A."/>
            <person name="Manny A.R."/>
            <person name="Major K.M."/>
            <person name="Lambert F.N."/>
            <person name="Vulpe C.D."/>
            <person name="Tuck P."/>
            <person name="Blalock B.J."/>
            <person name="Lin Y.Y."/>
            <person name="Smith M.E."/>
            <person name="Ochoa-Acuna H."/>
            <person name="Chen M.M."/>
            <person name="Childers C.P."/>
            <person name="Qu J."/>
            <person name="Dugan S."/>
            <person name="Lee S.L."/>
            <person name="Chao H."/>
            <person name="Dinh H."/>
            <person name="Han Y."/>
            <person name="Doddapaneni H."/>
            <person name="Worley K.C."/>
            <person name="Muzny D.M."/>
            <person name="Gibbs R.A."/>
            <person name="Richards S."/>
        </authorList>
    </citation>
    <scope>NUCLEOTIDE SEQUENCE</scope>
    <source>
        <strain evidence="5">HAZT.00-mixed</strain>
        <tissue evidence="5">Whole organism</tissue>
    </source>
</reference>
<dbReference type="Gene3D" id="3.90.226.10">
    <property type="entry name" value="2-enoyl-CoA Hydratase, Chain A, domain 1"/>
    <property type="match status" value="1"/>
</dbReference>
<dbReference type="InterPro" id="IPR051053">
    <property type="entry name" value="ECH/Chromodomain_protein"/>
</dbReference>
<evidence type="ECO:0000259" key="4">
    <source>
        <dbReference type="PROSITE" id="PS51228"/>
    </source>
</evidence>
<dbReference type="CDD" id="cd06558">
    <property type="entry name" value="crotonase-like"/>
    <property type="match status" value="1"/>
</dbReference>
<comment type="subcellular location">
    <subcellularLocation>
        <location evidence="1">Peroxisome</location>
    </subcellularLocation>
</comment>
<evidence type="ECO:0000256" key="1">
    <source>
        <dbReference type="ARBA" id="ARBA00004275"/>
    </source>
</evidence>
<dbReference type="GO" id="GO:0000062">
    <property type="term" value="F:fatty-acyl-CoA binding"/>
    <property type="evidence" value="ECO:0007669"/>
    <property type="project" value="InterPro"/>
</dbReference>
<reference evidence="7" key="4">
    <citation type="submission" date="2025-04" db="UniProtKB">
        <authorList>
            <consortium name="RefSeq"/>
        </authorList>
    </citation>
    <scope>IDENTIFICATION</scope>
    <source>
        <tissue evidence="7">Whole organism</tissue>
    </source>
</reference>
<dbReference type="SUPFAM" id="SSF52096">
    <property type="entry name" value="ClpP/crotonase"/>
    <property type="match status" value="1"/>
</dbReference>
<sequence>MVAKSFLAASIPFRRCFFNSTANHVVNVQACRNLGPSFIGGAPRYMSSSIAQQFEEVKHRLASLKEDPGNEVKLKMYALYKQGMEGKATGKRPGVMDFVARAKWDAWNSLADMSKEEALKAYLAIVDELSAAQGATSTEEPSILVTVEDGLRIIKLNRPKKKNALNPEMYFRWTELMHEAAKDDKTVLTAITGAGDFFCSGNDLGNFMNIPPGGEAELANRTKEFLYQFIDAFIEFPKPLIGVVNGPAVGVSVTTLGLYDAVYSSDQAWFQTPFSQLGQTAEGCSSYVFPRLMGPGIASEMLMFNKKLSAHEAQRYRLVTEVFPHDRLQQEVWPRLQALAKLPARCLIYSKELTRAADKEILKKTNRAECERLCERWQSEDCKNAIMNFFSRQRK</sequence>
<dbReference type="GO" id="GO:0005777">
    <property type="term" value="C:peroxisome"/>
    <property type="evidence" value="ECO:0007669"/>
    <property type="project" value="UniProtKB-SubCell"/>
</dbReference>
<dbReference type="PROSITE" id="PS51228">
    <property type="entry name" value="ACB_2"/>
    <property type="match status" value="1"/>
</dbReference>
<dbReference type="SUPFAM" id="SSF47027">
    <property type="entry name" value="Acyl-CoA binding protein"/>
    <property type="match status" value="1"/>
</dbReference>
<dbReference type="AlphaFoldDB" id="A0A6A0GX86"/>
<dbReference type="PANTHER" id="PTHR43684:SF1">
    <property type="entry name" value="ENOYL-COA DELTA ISOMERASE 2"/>
    <property type="match status" value="1"/>
</dbReference>
<reference evidence="5" key="3">
    <citation type="submission" date="2019-06" db="EMBL/GenBank/DDBJ databases">
        <authorList>
            <person name="Poynton C."/>
            <person name="Hasenbein S."/>
            <person name="Benoit J.B."/>
            <person name="Sepulveda M.S."/>
            <person name="Poelchau M.F."/>
            <person name="Murali S.C."/>
            <person name="Chen S."/>
            <person name="Glastad K.M."/>
            <person name="Werren J.H."/>
            <person name="Vineis J.H."/>
            <person name="Bowen J.L."/>
            <person name="Friedrich M."/>
            <person name="Jones J."/>
            <person name="Robertson H.M."/>
            <person name="Feyereisen R."/>
            <person name="Mechler-Hickson A."/>
            <person name="Mathers N."/>
            <person name="Lee C.E."/>
            <person name="Colbourne J.K."/>
            <person name="Biales A."/>
            <person name="Johnston J.S."/>
            <person name="Wellborn G.A."/>
            <person name="Rosendale A.J."/>
            <person name="Cridge A.G."/>
            <person name="Munoz-Torres M.C."/>
            <person name="Bain P.A."/>
            <person name="Manny A.R."/>
            <person name="Major K.M."/>
            <person name="Lambert F.N."/>
            <person name="Vulpe C.D."/>
            <person name="Tuck P."/>
            <person name="Blalock B.J."/>
            <person name="Lin Y.-Y."/>
            <person name="Smith M.E."/>
            <person name="Ochoa-Acuna H."/>
            <person name="Chen M.-J.M."/>
            <person name="Childers C.P."/>
            <person name="Qu J."/>
            <person name="Dugan S."/>
            <person name="Lee S.L."/>
            <person name="Chao H."/>
            <person name="Dinh H."/>
            <person name="Han Y."/>
            <person name="Doddapaneni H."/>
            <person name="Worley K.C."/>
            <person name="Muzny D.M."/>
            <person name="Gibbs R.A."/>
            <person name="Richards S."/>
        </authorList>
    </citation>
    <scope>NUCLEOTIDE SEQUENCE</scope>
    <source>
        <strain evidence="5">HAZT.00-mixed</strain>
        <tissue evidence="5">Whole organism</tissue>
    </source>
</reference>
<gene>
    <name evidence="7" type="primary">LOC108680924</name>
    <name evidence="5" type="ORF">HAZT_HAZT006038</name>
</gene>
<protein>
    <submittedName>
        <fullName evidence="5 7">Enoyl-CoA delta isomerase 2</fullName>
    </submittedName>
</protein>
<dbReference type="InterPro" id="IPR014352">
    <property type="entry name" value="FERM/acyl-CoA-bd_prot_sf"/>
</dbReference>
<dbReference type="EMBL" id="JQDR03012323">
    <property type="protein sequence ID" value="KAA0191426.1"/>
    <property type="molecule type" value="Genomic_DNA"/>
</dbReference>
<dbReference type="OMA" id="LHCDFVY"/>
<dbReference type="KEGG" id="hazt:108680924"/>
<dbReference type="RefSeq" id="XP_018025342.1">
    <property type="nucleotide sequence ID" value="XM_018169853.2"/>
</dbReference>
<evidence type="ECO:0000313" key="7">
    <source>
        <dbReference type="RefSeq" id="XP_018025342.1"/>
    </source>
</evidence>
<evidence type="ECO:0000256" key="3">
    <source>
        <dbReference type="ARBA" id="ARBA00023235"/>
    </source>
</evidence>
<evidence type="ECO:0000256" key="2">
    <source>
        <dbReference type="ARBA" id="ARBA00023140"/>
    </source>
</evidence>
<dbReference type="PANTHER" id="PTHR43684">
    <property type="match status" value="1"/>
</dbReference>
<evidence type="ECO:0000313" key="6">
    <source>
        <dbReference type="Proteomes" id="UP000694843"/>
    </source>
</evidence>
<dbReference type="Pfam" id="PF00887">
    <property type="entry name" value="ACBP"/>
    <property type="match status" value="1"/>
</dbReference>
<evidence type="ECO:0000313" key="5">
    <source>
        <dbReference type="EMBL" id="KAA0191426.1"/>
    </source>
</evidence>
<dbReference type="InterPro" id="IPR000582">
    <property type="entry name" value="Acyl-CoA-binding_protein"/>
</dbReference>
<dbReference type="OrthoDB" id="409763at2759"/>
<dbReference type="InterPro" id="IPR001753">
    <property type="entry name" value="Enoyl-CoA_hydra/iso"/>
</dbReference>